<dbReference type="InterPro" id="IPR011600">
    <property type="entry name" value="Pept_C14_caspase"/>
</dbReference>
<name>A0A6J2UB40_DROLE</name>
<keyword evidence="3" id="KW-0053">Apoptosis</keyword>
<dbReference type="Gene3D" id="3.40.50.1460">
    <property type="match status" value="1"/>
</dbReference>
<dbReference type="SMART" id="SM00115">
    <property type="entry name" value="CASc"/>
    <property type="match status" value="1"/>
</dbReference>
<gene>
    <name evidence="14" type="primary">LOC115632287</name>
</gene>
<dbReference type="InterPro" id="IPR015917">
    <property type="entry name" value="Pept_C14A"/>
</dbReference>
<dbReference type="PRINTS" id="PR00376">
    <property type="entry name" value="IL1BCENZYME"/>
</dbReference>
<accession>A0A6J2UB40</accession>
<feature type="region of interest" description="Disordered" evidence="9">
    <location>
        <begin position="335"/>
        <end position="357"/>
    </location>
</feature>
<evidence type="ECO:0000256" key="9">
    <source>
        <dbReference type="SAM" id="MobiDB-lite"/>
    </source>
</evidence>
<dbReference type="PROSITE" id="PS50209">
    <property type="entry name" value="CARD"/>
    <property type="match status" value="1"/>
</dbReference>
<dbReference type="InterPro" id="IPR029030">
    <property type="entry name" value="Caspase-like_dom_sf"/>
</dbReference>
<dbReference type="PROSITE" id="PS01122">
    <property type="entry name" value="CASPASE_CYS"/>
    <property type="match status" value="1"/>
</dbReference>
<feature type="domain" description="CARD" evidence="12">
    <location>
        <begin position="11"/>
        <end position="117"/>
    </location>
</feature>
<evidence type="ECO:0000259" key="10">
    <source>
        <dbReference type="PROSITE" id="PS50207"/>
    </source>
</evidence>
<dbReference type="PROSITE" id="PS50208">
    <property type="entry name" value="CASPASE_P20"/>
    <property type="match status" value="1"/>
</dbReference>
<proteinExistence type="inferred from homology"/>
<dbReference type="InterPro" id="IPR002398">
    <property type="entry name" value="Pept_C14"/>
</dbReference>
<reference evidence="14" key="1">
    <citation type="submission" date="2025-08" db="UniProtKB">
        <authorList>
            <consortium name="RefSeq"/>
        </authorList>
    </citation>
    <scope>IDENTIFICATION</scope>
    <source>
        <strain evidence="14">11010-0011.00</strain>
        <tissue evidence="14">Whole body</tissue>
    </source>
</reference>
<sequence length="446" mass="50974">MSQHHISEVPVEQREIGMLAKHREHIIDQIDELVKRTKYLELLNECQRHGLLSPGMCQNIKEYTPGRRNENEEDLLLERHRQLFKKLTQRGPRAYETIISVLESLDCKEAANVLLSVDSGSFVSLREANKSRRPGMTVVDEGVTTEGLVLSKVSKESKYQYLNPNEPLVPYTKPVQNSKRIVKKSDKCHEDAVTGTYPMCSQYNRGVLFMVNIIDFPNPGVIRNGAFKDGEELIHLFREIGFTIFPYINLNKEQYMRILKELTSSQYVENTECFVMVLMTHGNRVNQIDRAEFHDGSIAMVQTEIIAHFQASNCRKLANKPKILMFPFCRGPEPDKGVETDGRSAASPKPTAQPKRNIPTLSDSLVCYASTEGFETLRDPDTGSWYIQKFCDVMAEYAHNTSFEDILKKTQSLVQNMRTATGHLQTGNYKNIGFNKKLYFNPGFYK</sequence>
<dbReference type="RefSeq" id="XP_030385240.1">
    <property type="nucleotide sequence ID" value="XM_030529380.1"/>
</dbReference>
<dbReference type="InterPro" id="IPR011029">
    <property type="entry name" value="DEATH-like_dom_sf"/>
</dbReference>
<evidence type="ECO:0000256" key="6">
    <source>
        <dbReference type="ARBA" id="ARBA00023145"/>
    </source>
</evidence>
<dbReference type="InterPro" id="IPR001315">
    <property type="entry name" value="CARD"/>
</dbReference>
<comment type="similarity">
    <text evidence="1 8">Belongs to the peptidase C14A family.</text>
</comment>
<feature type="active site" evidence="7">
    <location>
        <position position="281"/>
    </location>
</feature>
<evidence type="ECO:0000256" key="3">
    <source>
        <dbReference type="ARBA" id="ARBA00022703"/>
    </source>
</evidence>
<dbReference type="InterPro" id="IPR001309">
    <property type="entry name" value="Pept_C14_p20"/>
</dbReference>
<evidence type="ECO:0000259" key="11">
    <source>
        <dbReference type="PROSITE" id="PS50208"/>
    </source>
</evidence>
<evidence type="ECO:0000256" key="4">
    <source>
        <dbReference type="ARBA" id="ARBA00022801"/>
    </source>
</evidence>
<evidence type="ECO:0000256" key="7">
    <source>
        <dbReference type="PIRSR" id="PIRSR038001-1"/>
    </source>
</evidence>
<dbReference type="InterPro" id="IPR033139">
    <property type="entry name" value="Caspase_cys_AS"/>
</dbReference>
<dbReference type="PIRSF" id="PIRSF038001">
    <property type="entry name" value="Caspase_ICE"/>
    <property type="match status" value="1"/>
</dbReference>
<evidence type="ECO:0000259" key="12">
    <source>
        <dbReference type="PROSITE" id="PS50209"/>
    </source>
</evidence>
<keyword evidence="2" id="KW-0645">Protease</keyword>
<feature type="domain" description="Caspase family p10" evidence="10">
    <location>
        <begin position="354"/>
        <end position="442"/>
    </location>
</feature>
<dbReference type="GO" id="GO:0004197">
    <property type="term" value="F:cysteine-type endopeptidase activity"/>
    <property type="evidence" value="ECO:0007669"/>
    <property type="project" value="InterPro"/>
</dbReference>
<dbReference type="CTD" id="39173"/>
<evidence type="ECO:0000256" key="1">
    <source>
        <dbReference type="ARBA" id="ARBA00010134"/>
    </source>
</evidence>
<dbReference type="Proteomes" id="UP000504634">
    <property type="component" value="Unplaced"/>
</dbReference>
<dbReference type="GO" id="GO:0006508">
    <property type="term" value="P:proteolysis"/>
    <property type="evidence" value="ECO:0007669"/>
    <property type="project" value="UniProtKB-KW"/>
</dbReference>
<dbReference type="OrthoDB" id="6097640at2759"/>
<keyword evidence="4" id="KW-0378">Hydrolase</keyword>
<evidence type="ECO:0000313" key="14">
    <source>
        <dbReference type="RefSeq" id="XP_030385240.1"/>
    </source>
</evidence>
<dbReference type="GO" id="GO:0006915">
    <property type="term" value="P:apoptotic process"/>
    <property type="evidence" value="ECO:0007669"/>
    <property type="project" value="UniProtKB-KW"/>
</dbReference>
<evidence type="ECO:0000256" key="8">
    <source>
        <dbReference type="RuleBase" id="RU003971"/>
    </source>
</evidence>
<evidence type="ECO:0000256" key="2">
    <source>
        <dbReference type="ARBA" id="ARBA00022670"/>
    </source>
</evidence>
<dbReference type="GeneID" id="115632287"/>
<dbReference type="AlphaFoldDB" id="A0A6J2UB40"/>
<protein>
    <submittedName>
        <fullName evidence="14">Caspase Dronc</fullName>
    </submittedName>
</protein>
<organism evidence="13 14">
    <name type="scientific">Drosophila lebanonensis</name>
    <name type="common">Fruit fly</name>
    <name type="synonym">Scaptodrosophila lebanonensis</name>
    <dbReference type="NCBI Taxonomy" id="7225"/>
    <lineage>
        <taxon>Eukaryota</taxon>
        <taxon>Metazoa</taxon>
        <taxon>Ecdysozoa</taxon>
        <taxon>Arthropoda</taxon>
        <taxon>Hexapoda</taxon>
        <taxon>Insecta</taxon>
        <taxon>Pterygota</taxon>
        <taxon>Neoptera</taxon>
        <taxon>Endopterygota</taxon>
        <taxon>Diptera</taxon>
        <taxon>Brachycera</taxon>
        <taxon>Muscomorpha</taxon>
        <taxon>Ephydroidea</taxon>
        <taxon>Drosophilidae</taxon>
        <taxon>Scaptodrosophila</taxon>
    </lineage>
</organism>
<feature type="active site" evidence="7">
    <location>
        <position position="329"/>
    </location>
</feature>
<dbReference type="PROSITE" id="PS50207">
    <property type="entry name" value="CASPASE_P10"/>
    <property type="match status" value="1"/>
</dbReference>
<dbReference type="PANTHER" id="PTHR47901:SF8">
    <property type="entry name" value="CASPASE-3"/>
    <property type="match status" value="1"/>
</dbReference>
<dbReference type="GO" id="GO:0042981">
    <property type="term" value="P:regulation of apoptotic process"/>
    <property type="evidence" value="ECO:0007669"/>
    <property type="project" value="InterPro"/>
</dbReference>
<dbReference type="Pfam" id="PF00656">
    <property type="entry name" value="Peptidase_C14"/>
    <property type="match status" value="1"/>
</dbReference>
<dbReference type="SUPFAM" id="SSF52129">
    <property type="entry name" value="Caspase-like"/>
    <property type="match status" value="1"/>
</dbReference>
<keyword evidence="13" id="KW-1185">Reference proteome</keyword>
<feature type="domain" description="Caspase family p20" evidence="11">
    <location>
        <begin position="204"/>
        <end position="333"/>
    </location>
</feature>
<keyword evidence="5" id="KW-0788">Thiol protease</keyword>
<evidence type="ECO:0000313" key="13">
    <source>
        <dbReference type="Proteomes" id="UP000504634"/>
    </source>
</evidence>
<dbReference type="InterPro" id="IPR002138">
    <property type="entry name" value="Pept_C14_p10"/>
</dbReference>
<evidence type="ECO:0000256" key="5">
    <source>
        <dbReference type="ARBA" id="ARBA00022807"/>
    </source>
</evidence>
<dbReference type="Gene3D" id="1.10.533.10">
    <property type="entry name" value="Death Domain, Fas"/>
    <property type="match status" value="1"/>
</dbReference>
<keyword evidence="6" id="KW-0865">Zymogen</keyword>
<dbReference type="PANTHER" id="PTHR47901">
    <property type="entry name" value="CASPASE RECRUITMENT DOMAIN-CONTAINING PROTEIN 18"/>
    <property type="match status" value="1"/>
</dbReference>
<dbReference type="CDD" id="cd01671">
    <property type="entry name" value="CARD"/>
    <property type="match status" value="1"/>
</dbReference>